<feature type="region of interest" description="Disordered" evidence="1">
    <location>
        <begin position="1"/>
        <end position="126"/>
    </location>
</feature>
<protein>
    <submittedName>
        <fullName evidence="2">CLUMA_CG010563, isoform A</fullName>
    </submittedName>
</protein>
<gene>
    <name evidence="2" type="ORF">CLUMA_CG010563</name>
</gene>
<accession>A0A1J1IDU1</accession>
<feature type="compositionally biased region" description="Polar residues" evidence="1">
    <location>
        <begin position="46"/>
        <end position="71"/>
    </location>
</feature>
<proteinExistence type="predicted"/>
<evidence type="ECO:0000313" key="3">
    <source>
        <dbReference type="Proteomes" id="UP000183832"/>
    </source>
</evidence>
<evidence type="ECO:0000256" key="1">
    <source>
        <dbReference type="SAM" id="MobiDB-lite"/>
    </source>
</evidence>
<feature type="compositionally biased region" description="Basic and acidic residues" evidence="1">
    <location>
        <begin position="35"/>
        <end position="45"/>
    </location>
</feature>
<dbReference type="EMBL" id="CVRI01000047">
    <property type="protein sequence ID" value="CRK97166.1"/>
    <property type="molecule type" value="Genomic_DNA"/>
</dbReference>
<name>A0A1J1IDU1_9DIPT</name>
<reference evidence="2 3" key="1">
    <citation type="submission" date="2015-04" db="EMBL/GenBank/DDBJ databases">
        <authorList>
            <person name="Syromyatnikov M.Y."/>
            <person name="Popov V.N."/>
        </authorList>
    </citation>
    <scope>NUCLEOTIDE SEQUENCE [LARGE SCALE GENOMIC DNA]</scope>
</reference>
<keyword evidence="3" id="KW-1185">Reference proteome</keyword>
<feature type="compositionally biased region" description="Basic residues" evidence="1">
    <location>
        <begin position="117"/>
        <end position="126"/>
    </location>
</feature>
<evidence type="ECO:0000313" key="2">
    <source>
        <dbReference type="EMBL" id="CRK97166.1"/>
    </source>
</evidence>
<dbReference type="STRING" id="568069.A0A1J1IDU1"/>
<sequence>MSSTEFNIGLVDNRASSRVTRPPGGASSNIFAPAEEVKPHVRPKYDQQNSSNLNFCMNTVDPNLKVQQQFAPPNEDNEASPAPEVHHEQQASDDVDQKMNGNVQAEPAQPSAALPTYHHHRSTALW</sequence>
<dbReference type="AlphaFoldDB" id="A0A1J1IDU1"/>
<organism evidence="2 3">
    <name type="scientific">Clunio marinus</name>
    <dbReference type="NCBI Taxonomy" id="568069"/>
    <lineage>
        <taxon>Eukaryota</taxon>
        <taxon>Metazoa</taxon>
        <taxon>Ecdysozoa</taxon>
        <taxon>Arthropoda</taxon>
        <taxon>Hexapoda</taxon>
        <taxon>Insecta</taxon>
        <taxon>Pterygota</taxon>
        <taxon>Neoptera</taxon>
        <taxon>Endopterygota</taxon>
        <taxon>Diptera</taxon>
        <taxon>Nematocera</taxon>
        <taxon>Chironomoidea</taxon>
        <taxon>Chironomidae</taxon>
        <taxon>Clunio</taxon>
    </lineage>
</organism>
<dbReference type="OrthoDB" id="10071234at2759"/>
<dbReference type="Proteomes" id="UP000183832">
    <property type="component" value="Unassembled WGS sequence"/>
</dbReference>